<evidence type="ECO:0000313" key="5">
    <source>
        <dbReference type="Proteomes" id="UP000244915"/>
    </source>
</evidence>
<organism evidence="4 5">
    <name type="scientific">Alloyangia pacifica</name>
    <dbReference type="NCBI Taxonomy" id="311180"/>
    <lineage>
        <taxon>Bacteria</taxon>
        <taxon>Pseudomonadati</taxon>
        <taxon>Pseudomonadota</taxon>
        <taxon>Alphaproteobacteria</taxon>
        <taxon>Rhodobacterales</taxon>
        <taxon>Roseobacteraceae</taxon>
        <taxon>Alloyangia</taxon>
    </lineage>
</organism>
<dbReference type="RefSeq" id="WP_108970608.1">
    <property type="nucleotide sequence ID" value="NZ_CP022192.1"/>
</dbReference>
<dbReference type="KEGG" id="ypac:CEW88_22380"/>
<evidence type="ECO:0000313" key="4">
    <source>
        <dbReference type="EMBL" id="AWI86510.1"/>
    </source>
</evidence>
<gene>
    <name evidence="4" type="ORF">CEW88_22380</name>
</gene>
<dbReference type="Gene3D" id="3.40.50.300">
    <property type="entry name" value="P-loop containing nucleotide triphosphate hydrolases"/>
    <property type="match status" value="1"/>
</dbReference>
<keyword evidence="3" id="KW-0472">Membrane</keyword>
<sequence length="610" mass="65411">MTDRGTLDTGLTLSVLDVLQAVKRKILPSLLAGLVVGAITYLALLPMPPLYSATSIVWFDEREERLLTSESAFAALADDTKVTWVNEVAPIVKEAAIIQSVPVLTRVVNDLDLVLQPGALRSKRVLIKETLKDRIKPIVPAALISGEDEALPAMPPGGTAADTPLEVIQQLAAVIETNTNELTQLISITVTSPDPQAATRIANHLPEAFLLEYNGRVNAASAEMVAWLDAQLQSIRTRIQSAQTDLSSDAVALRQMTHDADVALYRDLLKRRNEVQQLQNIQSHPIRVVSRATVPSDPAAAGPGRFALAATAATFIAASLVFALRELLNKKLRYPRHFEELGLHVLAAAPDRGRNRPLFDESIRRLLSLAMPDLRKGPVAIGFTSGAAQEGKTLVAREVARAAARSGLRTVLVEADLRHPQSRGTAGPRQHGLAELLASGRGPDGYVVEEPGEGALPLYILPSVEASQHPTELLASLHMTQLLARLRETFELVVCDMPPVCMTADAEALAPQLDGTVLVVRHGHAGLARTKSAVALLDRGGDNLIGAFVNDCPPQFLSELYGRGPLDYGFTPARPGESAKDGAAPEGARVNAGSKVKLLPLNRDMRSDVG</sequence>
<dbReference type="Proteomes" id="UP000244915">
    <property type="component" value="Plasmid unnamed2"/>
</dbReference>
<reference evidence="4 5" key="1">
    <citation type="submission" date="2017-06" db="EMBL/GenBank/DDBJ databases">
        <title>Yangia sp. YSBP01 complete genome sequence.</title>
        <authorList>
            <person name="Woo J.-H."/>
            <person name="Kim H.-S."/>
        </authorList>
    </citation>
    <scope>NUCLEOTIDE SEQUENCE [LARGE SCALE GENOMIC DNA]</scope>
    <source>
        <strain evidence="4 5">YSBP01</strain>
        <plasmid evidence="4 5">unnamed2</plasmid>
    </source>
</reference>
<keyword evidence="2" id="KW-0067">ATP-binding</keyword>
<dbReference type="SUPFAM" id="SSF52540">
    <property type="entry name" value="P-loop containing nucleoside triphosphate hydrolases"/>
    <property type="match status" value="1"/>
</dbReference>
<feature type="transmembrane region" description="Helical" evidence="3">
    <location>
        <begin position="26"/>
        <end position="45"/>
    </location>
</feature>
<keyword evidence="1" id="KW-0547">Nucleotide-binding</keyword>
<accession>A0A2U8HLS1</accession>
<dbReference type="InterPro" id="IPR027417">
    <property type="entry name" value="P-loop_NTPase"/>
</dbReference>
<proteinExistence type="predicted"/>
<dbReference type="EMBL" id="CP022192">
    <property type="protein sequence ID" value="AWI86510.1"/>
    <property type="molecule type" value="Genomic_DNA"/>
</dbReference>
<geneLocation type="plasmid" evidence="4 5">
    <name>unnamed2</name>
</geneLocation>
<keyword evidence="3" id="KW-0812">Transmembrane</keyword>
<evidence type="ECO:0000256" key="2">
    <source>
        <dbReference type="ARBA" id="ARBA00022840"/>
    </source>
</evidence>
<dbReference type="CDD" id="cd05387">
    <property type="entry name" value="BY-kinase"/>
    <property type="match status" value="1"/>
</dbReference>
<dbReference type="InterPro" id="IPR050445">
    <property type="entry name" value="Bact_polysacc_biosynth/exp"/>
</dbReference>
<dbReference type="PANTHER" id="PTHR32309">
    <property type="entry name" value="TYROSINE-PROTEIN KINASE"/>
    <property type="match status" value="1"/>
</dbReference>
<keyword evidence="3" id="KW-1133">Transmembrane helix</keyword>
<name>A0A2U8HLS1_9RHOB</name>
<keyword evidence="4" id="KW-0614">Plasmid</keyword>
<dbReference type="OrthoDB" id="230260at2"/>
<dbReference type="AlphaFoldDB" id="A0A2U8HLS1"/>
<evidence type="ECO:0000256" key="1">
    <source>
        <dbReference type="ARBA" id="ARBA00022741"/>
    </source>
</evidence>
<dbReference type="InterPro" id="IPR005702">
    <property type="entry name" value="Wzc-like_C"/>
</dbReference>
<dbReference type="PANTHER" id="PTHR32309:SF13">
    <property type="entry name" value="FERRIC ENTEROBACTIN TRANSPORT PROTEIN FEPE"/>
    <property type="match status" value="1"/>
</dbReference>
<evidence type="ECO:0000256" key="3">
    <source>
        <dbReference type="SAM" id="Phobius"/>
    </source>
</evidence>
<protein>
    <submittedName>
        <fullName evidence="4">Uncharacterized protein</fullName>
    </submittedName>
</protein>